<name>A0AAN7BRG5_9PEZI</name>
<evidence type="ECO:0000259" key="9">
    <source>
        <dbReference type="PROSITE" id="PS50873"/>
    </source>
</evidence>
<feature type="region of interest" description="Disordered" evidence="8">
    <location>
        <begin position="550"/>
        <end position="604"/>
    </location>
</feature>
<dbReference type="InterPro" id="IPR002016">
    <property type="entry name" value="Haem_peroxidase"/>
</dbReference>
<keyword evidence="3" id="KW-0732">Signal</keyword>
<keyword evidence="5" id="KW-0472">Membrane</keyword>
<dbReference type="SUPFAM" id="SSF48113">
    <property type="entry name" value="Heme-dependent peroxidases"/>
    <property type="match status" value="1"/>
</dbReference>
<evidence type="ECO:0000256" key="8">
    <source>
        <dbReference type="SAM" id="MobiDB-lite"/>
    </source>
</evidence>
<dbReference type="Pfam" id="PF00141">
    <property type="entry name" value="peroxidase"/>
    <property type="match status" value="1"/>
</dbReference>
<dbReference type="GO" id="GO:0006979">
    <property type="term" value="P:response to oxidative stress"/>
    <property type="evidence" value="ECO:0007669"/>
    <property type="project" value="InterPro"/>
</dbReference>
<proteinExistence type="inferred from homology"/>
<dbReference type="PANTHER" id="PTHR24269">
    <property type="entry name" value="KREMEN PROTEIN"/>
    <property type="match status" value="1"/>
</dbReference>
<dbReference type="GO" id="GO:0004601">
    <property type="term" value="F:peroxidase activity"/>
    <property type="evidence" value="ECO:0007669"/>
    <property type="project" value="InterPro"/>
</dbReference>
<keyword evidence="4" id="KW-1133">Transmembrane helix</keyword>
<comment type="caution">
    <text evidence="11">The sequence shown here is derived from an EMBL/GenBank/DDBJ whole genome shotgun (WGS) entry which is preliminary data.</text>
</comment>
<feature type="domain" description="WSC" evidence="10">
    <location>
        <begin position="610"/>
        <end position="701"/>
    </location>
</feature>
<dbReference type="Gene3D" id="1.10.420.10">
    <property type="entry name" value="Peroxidase, domain 2"/>
    <property type="match status" value="1"/>
</dbReference>
<feature type="domain" description="WSC" evidence="10">
    <location>
        <begin position="971"/>
        <end position="1063"/>
    </location>
</feature>
<keyword evidence="6" id="KW-0325">Glycoprotein</keyword>
<dbReference type="InterPro" id="IPR002889">
    <property type="entry name" value="WSC_carb-bd"/>
</dbReference>
<feature type="domain" description="WSC" evidence="10">
    <location>
        <begin position="724"/>
        <end position="815"/>
    </location>
</feature>
<feature type="region of interest" description="Disordered" evidence="8">
    <location>
        <begin position="819"/>
        <end position="855"/>
    </location>
</feature>
<reference evidence="11" key="2">
    <citation type="submission" date="2023-05" db="EMBL/GenBank/DDBJ databases">
        <authorList>
            <consortium name="Lawrence Berkeley National Laboratory"/>
            <person name="Steindorff A."/>
            <person name="Hensen N."/>
            <person name="Bonometti L."/>
            <person name="Westerberg I."/>
            <person name="Brannstrom I.O."/>
            <person name="Guillou S."/>
            <person name="Cros-Aarteil S."/>
            <person name="Calhoun S."/>
            <person name="Haridas S."/>
            <person name="Kuo A."/>
            <person name="Mondo S."/>
            <person name="Pangilinan J."/>
            <person name="Riley R."/>
            <person name="Labutti K."/>
            <person name="Andreopoulos B."/>
            <person name="Lipzen A."/>
            <person name="Chen C."/>
            <person name="Yanf M."/>
            <person name="Daum C."/>
            <person name="Ng V."/>
            <person name="Clum A."/>
            <person name="Ohm R."/>
            <person name="Martin F."/>
            <person name="Silar P."/>
            <person name="Natvig D."/>
            <person name="Lalanne C."/>
            <person name="Gautier V."/>
            <person name="Ament-Velasquez S.L."/>
            <person name="Kruys A."/>
            <person name="Hutchinson M.I."/>
            <person name="Powell A.J."/>
            <person name="Barry K."/>
            <person name="Miller A.N."/>
            <person name="Grigoriev I.V."/>
            <person name="Debuchy R."/>
            <person name="Gladieux P."/>
            <person name="Thoren M.H."/>
            <person name="Johannesson H."/>
        </authorList>
    </citation>
    <scope>NUCLEOTIDE SEQUENCE</scope>
    <source>
        <strain evidence="11">CBS 990.96</strain>
    </source>
</reference>
<feature type="compositionally biased region" description="Low complexity" evidence="8">
    <location>
        <begin position="819"/>
        <end position="850"/>
    </location>
</feature>
<evidence type="ECO:0000256" key="5">
    <source>
        <dbReference type="ARBA" id="ARBA00023136"/>
    </source>
</evidence>
<dbReference type="EMBL" id="MU865321">
    <property type="protein sequence ID" value="KAK4228208.1"/>
    <property type="molecule type" value="Genomic_DNA"/>
</dbReference>
<protein>
    <submittedName>
        <fullName evidence="11">Fungistatic metabolite</fullName>
    </submittedName>
</protein>
<dbReference type="InterPro" id="IPR010255">
    <property type="entry name" value="Haem_peroxidase_sf"/>
</dbReference>
<dbReference type="PROSITE" id="PS51212">
    <property type="entry name" value="WSC"/>
    <property type="match status" value="4"/>
</dbReference>
<feature type="domain" description="Plant heme peroxidase family profile" evidence="9">
    <location>
        <begin position="112"/>
        <end position="340"/>
    </location>
</feature>
<dbReference type="PROSITE" id="PS50873">
    <property type="entry name" value="PEROXIDASE_4"/>
    <property type="match status" value="1"/>
</dbReference>
<evidence type="ECO:0000259" key="10">
    <source>
        <dbReference type="PROSITE" id="PS51212"/>
    </source>
</evidence>
<dbReference type="GO" id="GO:0005886">
    <property type="term" value="C:plasma membrane"/>
    <property type="evidence" value="ECO:0007669"/>
    <property type="project" value="TreeGrafter"/>
</dbReference>
<evidence type="ECO:0000256" key="7">
    <source>
        <dbReference type="RuleBase" id="RU004241"/>
    </source>
</evidence>
<feature type="domain" description="WSC" evidence="10">
    <location>
        <begin position="859"/>
        <end position="950"/>
    </location>
</feature>
<keyword evidence="12" id="KW-1185">Reference proteome</keyword>
<dbReference type="GO" id="GO:0020037">
    <property type="term" value="F:heme binding"/>
    <property type="evidence" value="ECO:0007669"/>
    <property type="project" value="InterPro"/>
</dbReference>
<dbReference type="Pfam" id="PF01822">
    <property type="entry name" value="WSC"/>
    <property type="match status" value="4"/>
</dbReference>
<evidence type="ECO:0000256" key="6">
    <source>
        <dbReference type="ARBA" id="ARBA00023180"/>
    </source>
</evidence>
<evidence type="ECO:0000256" key="1">
    <source>
        <dbReference type="ARBA" id="ARBA00004167"/>
    </source>
</evidence>
<dbReference type="SMART" id="SM00321">
    <property type="entry name" value="WSC"/>
    <property type="match status" value="4"/>
</dbReference>
<evidence type="ECO:0000256" key="3">
    <source>
        <dbReference type="ARBA" id="ARBA00022729"/>
    </source>
</evidence>
<keyword evidence="2" id="KW-0812">Transmembrane</keyword>
<organism evidence="11 12">
    <name type="scientific">Podospora fimiseda</name>
    <dbReference type="NCBI Taxonomy" id="252190"/>
    <lineage>
        <taxon>Eukaryota</taxon>
        <taxon>Fungi</taxon>
        <taxon>Dikarya</taxon>
        <taxon>Ascomycota</taxon>
        <taxon>Pezizomycotina</taxon>
        <taxon>Sordariomycetes</taxon>
        <taxon>Sordariomycetidae</taxon>
        <taxon>Sordariales</taxon>
        <taxon>Podosporaceae</taxon>
        <taxon>Podospora</taxon>
    </lineage>
</organism>
<dbReference type="PANTHER" id="PTHR24269:SF16">
    <property type="entry name" value="PROTEIN SLG1"/>
    <property type="match status" value="1"/>
</dbReference>
<sequence>MYPKFKSKAPIYAGLLSLVTKLGRADPTWPAPTDQMEEIVFQLQGVGGSLFNDIITPCNNEAAGPGRVTAAEWLRTGFHDMASFNRFQGTGGLDGSLQFELTRSDNTGPGFKTTLEFYANYVSARSSLADLIAAGVYASVRSCGGPAVPLRMGRVDASRAVSPSGLTPQPQNSAQAFERSFDNMGFSRTEMIQLVACGHTLGSVHSTEFPNIVPAATGQIPFDTTAAGFDNKIAVEYVAKNTTNPLAVGAAVAIDRHADFKVFNRDGNVTINTLTDPVVFRDTCQTVLAKMINAVPSSVTLTAPIAPYTVKPQDMQLTLNNVGDAFLLTGRIRVRTTEVPGSTITNVVLTWKDRSGGNSCGSLSHCSTTATMQGVATGFDDTFAMFPIEATIPISAGISSFTVTINRNDGSSELYDNNGNSYPLSDAVILQKTQSCLLQTSGQLTAVALVRNDLGDVPVDLEVSYLVPRADTNNPVPSVNTATVGMIKGDCVGPYTFYTASYTIAGGQSYNARLTINAGGFTDDFNKASILGGTCNTFTGTPACTNVTAPTSSSSVISSSTSTSISSSSTVVSSTSSSASSSSVVSTTSSSTTSTSTGVPSPTAKSPVGGYVFVNCRTEGTGVRALGGAAFADDNMTLELCASNCAGWDQWGVEYGQECYCGNSVHSSSSEAPLTDCNMVCAGDASEYCGAGNRLNVYSTTATRSTSATPTPTGTLGRKATVGPYEYVGCQTEATVGRALSGSGYASNDMTLESCAAFCSGFTYFGTEYSAECFCGNSLNAGSVPAPESDCNMVCAGNPLEYCGAGNRLELYRLPGGSSSSSSSATSGTSTQATVTTTSTSTSTSSPTGTLQHQPTVSPYTLAGCYTEGVGSRALTGKGTASASMTLESCATFCDGFKYFGTEYSSECFCGNTIHSTSLNVSLSECSMTCSGNPLQYCGAGNRLSLYERDLASETPSGPTHPDTVTTGSTNWEFYKCMTEANPGLRALSNEQWADDEMTLEKCAGFCEGYTYFGAEYGRECYCGNAFGMGSVEAVVDECGMTCSGNGSEFCGAGNRLSVYRVLVV</sequence>
<accession>A0AAN7BRG5</accession>
<reference evidence="11" key="1">
    <citation type="journal article" date="2023" name="Mol. Phylogenet. Evol.">
        <title>Genome-scale phylogeny and comparative genomics of the fungal order Sordariales.</title>
        <authorList>
            <person name="Hensen N."/>
            <person name="Bonometti L."/>
            <person name="Westerberg I."/>
            <person name="Brannstrom I.O."/>
            <person name="Guillou S."/>
            <person name="Cros-Aarteil S."/>
            <person name="Calhoun S."/>
            <person name="Haridas S."/>
            <person name="Kuo A."/>
            <person name="Mondo S."/>
            <person name="Pangilinan J."/>
            <person name="Riley R."/>
            <person name="LaButti K."/>
            <person name="Andreopoulos B."/>
            <person name="Lipzen A."/>
            <person name="Chen C."/>
            <person name="Yan M."/>
            <person name="Daum C."/>
            <person name="Ng V."/>
            <person name="Clum A."/>
            <person name="Steindorff A."/>
            <person name="Ohm R.A."/>
            <person name="Martin F."/>
            <person name="Silar P."/>
            <person name="Natvig D.O."/>
            <person name="Lalanne C."/>
            <person name="Gautier V."/>
            <person name="Ament-Velasquez S.L."/>
            <person name="Kruys A."/>
            <person name="Hutchinson M.I."/>
            <person name="Powell A.J."/>
            <person name="Barry K."/>
            <person name="Miller A.N."/>
            <person name="Grigoriev I.V."/>
            <person name="Debuchy R."/>
            <person name="Gladieux P."/>
            <person name="Hiltunen Thoren M."/>
            <person name="Johannesson H."/>
        </authorList>
    </citation>
    <scope>NUCLEOTIDE SEQUENCE</scope>
    <source>
        <strain evidence="11">CBS 990.96</strain>
    </source>
</reference>
<evidence type="ECO:0000313" key="12">
    <source>
        <dbReference type="Proteomes" id="UP001301958"/>
    </source>
</evidence>
<dbReference type="PRINTS" id="PR00458">
    <property type="entry name" value="PEROXIDASE"/>
</dbReference>
<dbReference type="Proteomes" id="UP001301958">
    <property type="component" value="Unassembled WGS sequence"/>
</dbReference>
<dbReference type="Gene3D" id="1.10.520.10">
    <property type="match status" value="1"/>
</dbReference>
<dbReference type="AlphaFoldDB" id="A0AAN7BRG5"/>
<comment type="subcellular location">
    <subcellularLocation>
        <location evidence="1">Membrane</location>
        <topology evidence="1">Single-pass membrane protein</topology>
    </subcellularLocation>
</comment>
<dbReference type="FunFam" id="1.10.520.10:FF:000020">
    <property type="entry name" value="Peroxisomal ascorbate peroxidase"/>
    <property type="match status" value="1"/>
</dbReference>
<dbReference type="InterPro" id="IPR051836">
    <property type="entry name" value="Kremen_rcpt"/>
</dbReference>
<gene>
    <name evidence="11" type="ORF">QBC38DRAFT_475517</name>
</gene>
<evidence type="ECO:0000313" key="11">
    <source>
        <dbReference type="EMBL" id="KAK4228208.1"/>
    </source>
</evidence>
<evidence type="ECO:0000256" key="2">
    <source>
        <dbReference type="ARBA" id="ARBA00022692"/>
    </source>
</evidence>
<evidence type="ECO:0000256" key="4">
    <source>
        <dbReference type="ARBA" id="ARBA00022989"/>
    </source>
</evidence>
<comment type="similarity">
    <text evidence="7">Belongs to the peroxidase family.</text>
</comment>